<dbReference type="SUPFAM" id="SSF51445">
    <property type="entry name" value="(Trans)glycosidases"/>
    <property type="match status" value="1"/>
</dbReference>
<dbReference type="SMART" id="SM00642">
    <property type="entry name" value="Aamy"/>
    <property type="match status" value="1"/>
</dbReference>
<name>A0A6N2R3I7_9BIFI</name>
<dbReference type="InterPro" id="IPR006047">
    <property type="entry name" value="GH13_cat_dom"/>
</dbReference>
<proteinExistence type="predicted"/>
<dbReference type="InterPro" id="IPR045857">
    <property type="entry name" value="O16G_dom_2"/>
</dbReference>
<dbReference type="SUPFAM" id="SSF51011">
    <property type="entry name" value="Glycosyl hydrolase domain"/>
    <property type="match status" value="1"/>
</dbReference>
<dbReference type="GO" id="GO:0047669">
    <property type="term" value="F:amylosucrase activity"/>
    <property type="evidence" value="ECO:0007669"/>
    <property type="project" value="UniProtKB-EC"/>
</dbReference>
<evidence type="ECO:0000313" key="3">
    <source>
        <dbReference type="EMBL" id="VYS75048.1"/>
    </source>
</evidence>
<dbReference type="EMBL" id="CACRSP010000002">
    <property type="protein sequence ID" value="VYS75048.1"/>
    <property type="molecule type" value="Genomic_DNA"/>
</dbReference>
<reference evidence="3" key="2">
    <citation type="submission" date="2019-11" db="EMBL/GenBank/DDBJ databases">
        <authorList>
            <person name="Feng L."/>
        </authorList>
    </citation>
    <scope>NUCLEOTIDE SEQUENCE</scope>
    <source>
        <strain evidence="3">BdentiumLFYP24</strain>
    </source>
</reference>
<dbReference type="Gene3D" id="3.90.400.10">
    <property type="entry name" value="Oligo-1,6-glucosidase, Domain 2"/>
    <property type="match status" value="1"/>
</dbReference>
<feature type="domain" description="Glycosyl hydrolase family 13 catalytic" evidence="1">
    <location>
        <begin position="77"/>
        <end position="520"/>
    </location>
</feature>
<dbReference type="EMBL" id="WDPD01000011">
    <property type="protein sequence ID" value="KAB7459646.1"/>
    <property type="molecule type" value="Genomic_DNA"/>
</dbReference>
<dbReference type="EC" id="2.4.1.4" evidence="3"/>
<keyword evidence="3" id="KW-0808">Transferase</keyword>
<dbReference type="Gene3D" id="1.10.1740.10">
    <property type="match status" value="1"/>
</dbReference>
<dbReference type="Gene3D" id="3.20.20.80">
    <property type="entry name" value="Glycosidases"/>
    <property type="match status" value="1"/>
</dbReference>
<dbReference type="Pfam" id="PF00128">
    <property type="entry name" value="Alpha-amylase"/>
    <property type="match status" value="1"/>
</dbReference>
<dbReference type="GO" id="GO:0005975">
    <property type="term" value="P:carbohydrate metabolic process"/>
    <property type="evidence" value="ECO:0007669"/>
    <property type="project" value="InterPro"/>
</dbReference>
<gene>
    <name evidence="3" type="primary">ams</name>
    <name evidence="3" type="ORF">BDLFYP24_00751</name>
    <name evidence="2" type="ORF">GBB04_09125</name>
</gene>
<evidence type="ECO:0000259" key="1">
    <source>
        <dbReference type="SMART" id="SM00642"/>
    </source>
</evidence>
<dbReference type="InterPro" id="IPR017853">
    <property type="entry name" value="GH"/>
</dbReference>
<dbReference type="PANTHER" id="PTHR10357:SF213">
    <property type="entry name" value="ALPHA AMYLASE CATALYTIC REGION"/>
    <property type="match status" value="1"/>
</dbReference>
<keyword evidence="3" id="KW-0328">Glycosyltransferase</keyword>
<dbReference type="PANTHER" id="PTHR10357">
    <property type="entry name" value="ALPHA-AMYLASE FAMILY MEMBER"/>
    <property type="match status" value="1"/>
</dbReference>
<protein>
    <submittedName>
        <fullName evidence="3">Amylosucrase</fullName>
        <ecNumber evidence="3">2.4.1.4</ecNumber>
    </submittedName>
</protein>
<dbReference type="CDD" id="cd11324">
    <property type="entry name" value="AmyAc_Amylosucrase"/>
    <property type="match status" value="1"/>
</dbReference>
<dbReference type="AlphaFoldDB" id="A0A6N2R3I7"/>
<sequence length="604" mass="68691">MAARSKSDEAFANRLAQHGEELEELFTSLYGDAEALESLRELMNEAHAARPADLKRLDTKRVADPEWYKRGNMFGMTMYTDLFAGDLKNLAEKVPYLKEQKLTYLHLMPLLKMPHPQNDGGYAVEDFDSVDPSLGTNEDLAALTKKLRRAGISLCLDFVMNHTASSHRWAKAAQAGDPEYQGYYYCYDDRTVPDQYDAVVPEVFPATAPGNFTWNEDMHKWVLTSFYPFQWDLNYRNPKVFIAVMKSVLGLANLGVEVFRIDAVPYIWKELGTNCRNLPQVHTIVRMLRIVLECVCPAVVLKGEVVMAPKELAAYFGTPEHPECHMLYNVSIMVNLWSALASGDVRLLKDQLDKLDALPGNCWFVNYLRCHDDVGWGLDEPEELRLGIDPLKHKEFLYHFYEGSVPGSWAMGELYNYDEASKDARSCGTTASMCGVERALITHDRPLLDISMKRDLMMHSAMAFLRGFPMLSCGDEIVQLNGWEYKEDPDRVEDSRNLHRSPFNWENAEKRKQAGTLQKRMWDGLKGIREMRDDPCFGPDAWVTTWDAHNDAVLAMVRHVEGRTVLGLFNFSSARQTAYLDSDGDIMLPAEVTLEPYQVCVAEA</sequence>
<evidence type="ECO:0000313" key="4">
    <source>
        <dbReference type="Proteomes" id="UP000429211"/>
    </source>
</evidence>
<dbReference type="RefSeq" id="WP_034518572.1">
    <property type="nucleotide sequence ID" value="NZ_BCYE01000026.1"/>
</dbReference>
<dbReference type="Proteomes" id="UP000429211">
    <property type="component" value="Unassembled WGS sequence"/>
</dbReference>
<accession>A0A6N2R3I7</accession>
<dbReference type="InterPro" id="IPR044077">
    <property type="entry name" value="Amylosucrase"/>
</dbReference>
<reference evidence="2 4" key="1">
    <citation type="journal article" date="2019" name="Nat. Med.">
        <title>A library of human gut bacterial isolates paired with longitudinal multiomics data enables mechanistic microbiome research.</title>
        <authorList>
            <person name="Poyet M."/>
            <person name="Groussin M."/>
            <person name="Gibbons S.M."/>
            <person name="Avila-Pacheco J."/>
            <person name="Jiang X."/>
            <person name="Kearney S.M."/>
            <person name="Perrotta A.R."/>
            <person name="Berdy B."/>
            <person name="Zhao S."/>
            <person name="Lieberman T.D."/>
            <person name="Swanson P.K."/>
            <person name="Smith M."/>
            <person name="Roesemann S."/>
            <person name="Alexander J.E."/>
            <person name="Rich S.A."/>
            <person name="Livny J."/>
            <person name="Vlamakis H."/>
            <person name="Clish C."/>
            <person name="Bullock K."/>
            <person name="Deik A."/>
            <person name="Scott J."/>
            <person name="Pierce K.A."/>
            <person name="Xavier R.J."/>
            <person name="Alm E.J."/>
        </authorList>
    </citation>
    <scope>NUCLEOTIDE SEQUENCE [LARGE SCALE GENOMIC DNA]</scope>
    <source>
        <strain evidence="2 4">BIOML-A2</strain>
    </source>
</reference>
<organism evidence="3">
    <name type="scientific">Bifidobacterium dentium</name>
    <dbReference type="NCBI Taxonomy" id="1689"/>
    <lineage>
        <taxon>Bacteria</taxon>
        <taxon>Bacillati</taxon>
        <taxon>Actinomycetota</taxon>
        <taxon>Actinomycetes</taxon>
        <taxon>Bifidobacteriales</taxon>
        <taxon>Bifidobacteriaceae</taxon>
        <taxon>Bifidobacterium</taxon>
    </lineage>
</organism>
<evidence type="ECO:0000313" key="2">
    <source>
        <dbReference type="EMBL" id="KAB7459646.1"/>
    </source>
</evidence>